<evidence type="ECO:0000313" key="1">
    <source>
        <dbReference type="EMBL" id="MFC1409984.1"/>
    </source>
</evidence>
<dbReference type="Proteomes" id="UP001592582">
    <property type="component" value="Unassembled WGS sequence"/>
</dbReference>
<comment type="caution">
    <text evidence="1">The sequence shown here is derived from an EMBL/GenBank/DDBJ whole genome shotgun (WGS) entry which is preliminary data.</text>
</comment>
<evidence type="ECO:0000313" key="3">
    <source>
        <dbReference type="Proteomes" id="UP001592530"/>
    </source>
</evidence>
<dbReference type="RefSeq" id="WP_380506757.1">
    <property type="nucleotide sequence ID" value="NZ_JBHEZX010000004.1"/>
</dbReference>
<dbReference type="EMBL" id="JBHEZX010000004">
    <property type="protein sequence ID" value="MFC1409984.1"/>
    <property type="molecule type" value="Genomic_DNA"/>
</dbReference>
<reference evidence="3 4" key="1">
    <citation type="submission" date="2024-09" db="EMBL/GenBank/DDBJ databases">
        <authorList>
            <person name="Lee S.D."/>
        </authorList>
    </citation>
    <scope>NUCLEOTIDE SEQUENCE [LARGE SCALE GENOMIC DNA]</scope>
    <source>
        <strain evidence="1 4">N1-1</strain>
        <strain evidence="2 3">N1-3</strain>
    </source>
</reference>
<name>A0ABV6V8D3_9ACTN</name>
<protein>
    <submittedName>
        <fullName evidence="1">Uncharacterized protein</fullName>
    </submittedName>
</protein>
<proteinExistence type="predicted"/>
<dbReference type="EMBL" id="JBHEZY010000001">
    <property type="protein sequence ID" value="MFC1429663.1"/>
    <property type="molecule type" value="Genomic_DNA"/>
</dbReference>
<sequence length="73" mass="7982">MSLSPEPRPDLQRAVDRANAAIRQFWLGLAGGHPLTRGEWEYHDALVAEWNAAMVAREDAGHEGEDGSATRVA</sequence>
<keyword evidence="4" id="KW-1185">Reference proteome</keyword>
<evidence type="ECO:0000313" key="2">
    <source>
        <dbReference type="EMBL" id="MFC1429663.1"/>
    </source>
</evidence>
<accession>A0ABV6V8D3</accession>
<organism evidence="1 4">
    <name type="scientific">Streptacidiphilus alkalitolerans</name>
    <dbReference type="NCBI Taxonomy" id="3342712"/>
    <lineage>
        <taxon>Bacteria</taxon>
        <taxon>Bacillati</taxon>
        <taxon>Actinomycetota</taxon>
        <taxon>Actinomycetes</taxon>
        <taxon>Kitasatosporales</taxon>
        <taxon>Streptomycetaceae</taxon>
        <taxon>Streptacidiphilus</taxon>
    </lineage>
</organism>
<dbReference type="Proteomes" id="UP001592530">
    <property type="component" value="Unassembled WGS sequence"/>
</dbReference>
<gene>
    <name evidence="2" type="ORF">ACEZDB_03215</name>
    <name evidence="1" type="ORF">ACEZDG_11940</name>
</gene>
<evidence type="ECO:0000313" key="4">
    <source>
        <dbReference type="Proteomes" id="UP001592582"/>
    </source>
</evidence>